<accession>A0ABP0RJP0</accession>
<dbReference type="EMBL" id="CAXAMM010041607">
    <property type="protein sequence ID" value="CAK9100340.1"/>
    <property type="molecule type" value="Genomic_DNA"/>
</dbReference>
<gene>
    <name evidence="1" type="ORF">SCF082_LOCUS46966</name>
</gene>
<proteinExistence type="predicted"/>
<comment type="caution">
    <text evidence="1">The sequence shown here is derived from an EMBL/GenBank/DDBJ whole genome shotgun (WGS) entry which is preliminary data.</text>
</comment>
<organism evidence="1 2">
    <name type="scientific">Durusdinium trenchii</name>
    <dbReference type="NCBI Taxonomy" id="1381693"/>
    <lineage>
        <taxon>Eukaryota</taxon>
        <taxon>Sar</taxon>
        <taxon>Alveolata</taxon>
        <taxon>Dinophyceae</taxon>
        <taxon>Suessiales</taxon>
        <taxon>Symbiodiniaceae</taxon>
        <taxon>Durusdinium</taxon>
    </lineage>
</organism>
<keyword evidence="2" id="KW-1185">Reference proteome</keyword>
<dbReference type="Proteomes" id="UP001642464">
    <property type="component" value="Unassembled WGS sequence"/>
</dbReference>
<dbReference type="Pfam" id="PF07692">
    <property type="entry name" value="Fea1"/>
    <property type="match status" value="1"/>
</dbReference>
<reference evidence="1 2" key="1">
    <citation type="submission" date="2024-02" db="EMBL/GenBank/DDBJ databases">
        <authorList>
            <person name="Chen Y."/>
            <person name="Shah S."/>
            <person name="Dougan E. K."/>
            <person name="Thang M."/>
            <person name="Chan C."/>
        </authorList>
    </citation>
    <scope>NUCLEOTIDE SEQUENCE [LARGE SCALE GENOMIC DNA]</scope>
</reference>
<evidence type="ECO:0000313" key="2">
    <source>
        <dbReference type="Proteomes" id="UP001642464"/>
    </source>
</evidence>
<sequence>MLTSNGYTNAWYTGSLDLAGGVIDDIWHNYIMACLENTGFCKDADSSFRKYVINKSLIGVVTGYVTYEMGAAVWKAAQGQTEDTKAAYAWDEAAAFYVGNVEPVIGDGYTGSVPGNLYSPYEFNWKRDFDFPDGTSTHTEAIPILNYGLLNIRGGDYNATNLAAAQMAMYKIIAINAIRSAIKYSNRAYNGGDFQPKYLAEGWAYWKTGSGYIATVNKAVVQQVDALLALNLTNTTFASDADCQIKQLVESIYADLGITCAMVGMWKDATANSCLAAACDDTGNSGTLISGSQAWVDMCKPVEMAGSPSTCGLGALAGAFALASARWIS</sequence>
<dbReference type="InterPro" id="IPR011643">
    <property type="entry name" value="HCR1"/>
</dbReference>
<evidence type="ECO:0000313" key="1">
    <source>
        <dbReference type="EMBL" id="CAK9100340.1"/>
    </source>
</evidence>
<protein>
    <submittedName>
        <fullName evidence="1">Chloroplastic</fullName>
    </submittedName>
</protein>
<name>A0ABP0RJP0_9DINO</name>